<dbReference type="AlphaFoldDB" id="D2VHB4"/>
<accession>D2VHB4</accession>
<gene>
    <name evidence="1" type="ORF">NAEGRDRAFT_79935</name>
</gene>
<keyword evidence="2" id="KW-1185">Reference proteome</keyword>
<dbReference type="GeneID" id="8847709"/>
<proteinExistence type="predicted"/>
<dbReference type="RefSeq" id="XP_002676517.1">
    <property type="nucleotide sequence ID" value="XM_002676471.1"/>
</dbReference>
<dbReference type="Proteomes" id="UP000006671">
    <property type="component" value="Unassembled WGS sequence"/>
</dbReference>
<organism evidence="2">
    <name type="scientific">Naegleria gruberi</name>
    <name type="common">Amoeba</name>
    <dbReference type="NCBI Taxonomy" id="5762"/>
    <lineage>
        <taxon>Eukaryota</taxon>
        <taxon>Discoba</taxon>
        <taxon>Heterolobosea</taxon>
        <taxon>Tetramitia</taxon>
        <taxon>Eutetramitia</taxon>
        <taxon>Vahlkampfiidae</taxon>
        <taxon>Naegleria</taxon>
    </lineage>
</organism>
<dbReference type="InParanoid" id="D2VHB4"/>
<protein>
    <submittedName>
        <fullName evidence="1">Predicted protein</fullName>
    </submittedName>
</protein>
<evidence type="ECO:0000313" key="2">
    <source>
        <dbReference type="Proteomes" id="UP000006671"/>
    </source>
</evidence>
<dbReference type="EMBL" id="GG738871">
    <property type="protein sequence ID" value="EFC43773.1"/>
    <property type="molecule type" value="Genomic_DNA"/>
</dbReference>
<sequence length="407" mass="46510">MNKYKSILSSSSTLSNSTPMMMMTKHLPRATLFSLKKSSPNHEELNFGISMMMMKKNTRRCFSSSLNNQKETKSNSDDDYKIQYEKYTKDLAQRVVDIFHAQKSCQLTSFGGSESTSVEHLKTSIIPMAIVKKTVSDIYLSEFKKKPKKEQEEHLEGIKYYEDISGFEDDGYNLKHFDIYICMPDGSDHLVNISNAPEPLQIRRKLLPTETAIVSIATGHSDQIMSSLFQRVGRMPPRATISATLETIPKESEGFHQIWTEQFRMHPNVSIQMKKNSANIFRVRVVKSAFFLDEGSAMKEIQDMDHLSREVIPDSLSASANIKSIIRRLNGNPERVAAILEKGFGIHLSDFFVYELNSYCMRIMGRDVSYGNGKKEPSQFSTYELDHGYKISTEAMFNQYLTKFHNA</sequence>
<reference evidence="1 2" key="1">
    <citation type="journal article" date="2010" name="Cell">
        <title>The genome of Naegleria gruberi illuminates early eukaryotic versatility.</title>
        <authorList>
            <person name="Fritz-Laylin L.K."/>
            <person name="Prochnik S.E."/>
            <person name="Ginger M.L."/>
            <person name="Dacks J.B."/>
            <person name="Carpenter M.L."/>
            <person name="Field M.C."/>
            <person name="Kuo A."/>
            <person name="Paredez A."/>
            <person name="Chapman J."/>
            <person name="Pham J."/>
            <person name="Shu S."/>
            <person name="Neupane R."/>
            <person name="Cipriano M."/>
            <person name="Mancuso J."/>
            <person name="Tu H."/>
            <person name="Salamov A."/>
            <person name="Lindquist E."/>
            <person name="Shapiro H."/>
            <person name="Lucas S."/>
            <person name="Grigoriev I.V."/>
            <person name="Cande W.Z."/>
            <person name="Fulton C."/>
            <person name="Rokhsar D.S."/>
            <person name="Dawson S.C."/>
        </authorList>
    </citation>
    <scope>NUCLEOTIDE SEQUENCE [LARGE SCALE GENOMIC DNA]</scope>
    <source>
        <strain evidence="1 2">NEG-M</strain>
    </source>
</reference>
<dbReference type="OrthoDB" id="10256706at2759"/>
<dbReference type="VEuPathDB" id="AmoebaDB:NAEGRDRAFT_79935"/>
<dbReference type="OMA" id="WTEQFRM"/>
<evidence type="ECO:0000313" key="1">
    <source>
        <dbReference type="EMBL" id="EFC43773.1"/>
    </source>
</evidence>
<name>D2VHB4_NAEGR</name>
<dbReference type="KEGG" id="ngr:NAEGRDRAFT_79935"/>